<feature type="transmembrane region" description="Helical" evidence="1">
    <location>
        <begin position="6"/>
        <end position="26"/>
    </location>
</feature>
<dbReference type="InterPro" id="IPR012347">
    <property type="entry name" value="Ferritin-like"/>
</dbReference>
<evidence type="ECO:0000259" key="2">
    <source>
        <dbReference type="Pfam" id="PF03713"/>
    </source>
</evidence>
<comment type="caution">
    <text evidence="3">The sequence shown here is derived from an EMBL/GenBank/DDBJ whole genome shotgun (WGS) entry which is preliminary data.</text>
</comment>
<protein>
    <submittedName>
        <fullName evidence="3">DUF305 domain-containing protein</fullName>
    </submittedName>
</protein>
<feature type="transmembrane region" description="Helical" evidence="1">
    <location>
        <begin position="64"/>
        <end position="84"/>
    </location>
</feature>
<name>A0ABT2ZCM3_9RHOB</name>
<evidence type="ECO:0000313" key="3">
    <source>
        <dbReference type="EMBL" id="MCV2868856.1"/>
    </source>
</evidence>
<evidence type="ECO:0000256" key="1">
    <source>
        <dbReference type="SAM" id="Phobius"/>
    </source>
</evidence>
<dbReference type="Pfam" id="PF03713">
    <property type="entry name" value="DUF305"/>
    <property type="match status" value="1"/>
</dbReference>
<sequence length="287" mass="31415">MTYSRFALMILTSTVVMFVLMYLNTYAFEHVFFSETRVYMAVLMGATMAIIMLGYMLGMYANKALNIAIFAGAAVVFALSLWLVRSQVTVSGESYMRAMIPHHSIAVMTSERARIRDARVRKLADEIIGAQRREIAEMRYLIGAVASGETTDVVYADPPPEPGTIDDALNNTLISALDPAPLRADEADRLLASGPRCAFNRSPETDPILWVSRGTGEAAMSLNGVLVPLAASDGTVDEITTYAAPGVMMSVRPLGEDADWRQDTELVFSLDQGLRVGYRGFWSCDAT</sequence>
<keyword evidence="4" id="KW-1185">Reference proteome</keyword>
<dbReference type="Gene3D" id="1.20.1260.10">
    <property type="match status" value="1"/>
</dbReference>
<reference evidence="3 4" key="1">
    <citation type="submission" date="2022-10" db="EMBL/GenBank/DDBJ databases">
        <title>Defluviimonas sp. nov., isolated from ocean surface water.</title>
        <authorList>
            <person name="He W."/>
            <person name="Wang L."/>
            <person name="Zhang D.-F."/>
        </authorList>
    </citation>
    <scope>NUCLEOTIDE SEQUENCE [LARGE SCALE GENOMIC DNA]</scope>
    <source>
        <strain evidence="3 4">WL0002</strain>
    </source>
</reference>
<keyword evidence="1" id="KW-0472">Membrane</keyword>
<organism evidence="3 4">
    <name type="scientific">Albidovulum marisflavi</name>
    <dbReference type="NCBI Taxonomy" id="2984159"/>
    <lineage>
        <taxon>Bacteria</taxon>
        <taxon>Pseudomonadati</taxon>
        <taxon>Pseudomonadota</taxon>
        <taxon>Alphaproteobacteria</taxon>
        <taxon>Rhodobacterales</taxon>
        <taxon>Paracoccaceae</taxon>
        <taxon>Albidovulum</taxon>
    </lineage>
</organism>
<dbReference type="InterPro" id="IPR005183">
    <property type="entry name" value="DUF305_CopM-like"/>
</dbReference>
<feature type="domain" description="DUF305" evidence="2">
    <location>
        <begin position="94"/>
        <end position="147"/>
    </location>
</feature>
<dbReference type="EMBL" id="JAOWKY010000002">
    <property type="protein sequence ID" value="MCV2868856.1"/>
    <property type="molecule type" value="Genomic_DNA"/>
</dbReference>
<proteinExistence type="predicted"/>
<evidence type="ECO:0000313" key="4">
    <source>
        <dbReference type="Proteomes" id="UP001652542"/>
    </source>
</evidence>
<keyword evidence="1" id="KW-1133">Transmembrane helix</keyword>
<dbReference type="RefSeq" id="WP_263734956.1">
    <property type="nucleotide sequence ID" value="NZ_JAOWKY010000002.1"/>
</dbReference>
<feature type="transmembrane region" description="Helical" evidence="1">
    <location>
        <begin position="38"/>
        <end position="58"/>
    </location>
</feature>
<gene>
    <name evidence="3" type="ORF">OEW28_09470</name>
</gene>
<dbReference type="Proteomes" id="UP001652542">
    <property type="component" value="Unassembled WGS sequence"/>
</dbReference>
<accession>A0ABT2ZCM3</accession>
<keyword evidence="1" id="KW-0812">Transmembrane</keyword>